<evidence type="ECO:0000313" key="1">
    <source>
        <dbReference type="EMBL" id="AFC42525.1"/>
    </source>
</evidence>
<organism evidence="1 2">
    <name type="scientific">Mycobacterium intracellulare (strain ATCC 13950 / DSM 43223 / JCM 6384 / NCTC 13025 / 3600)</name>
    <dbReference type="NCBI Taxonomy" id="487521"/>
    <lineage>
        <taxon>Bacteria</taxon>
        <taxon>Bacillati</taxon>
        <taxon>Actinomycetota</taxon>
        <taxon>Actinomycetes</taxon>
        <taxon>Mycobacteriales</taxon>
        <taxon>Mycobacteriaceae</taxon>
        <taxon>Mycobacterium</taxon>
        <taxon>Mycobacterium avium complex (MAC)</taxon>
    </lineage>
</organism>
<dbReference type="Proteomes" id="UP000008004">
    <property type="component" value="Chromosome"/>
</dbReference>
<dbReference type="AlphaFoldDB" id="H8IHV1"/>
<proteinExistence type="predicted"/>
<dbReference type="EMBL" id="CP003322">
    <property type="protein sequence ID" value="AFC42525.1"/>
    <property type="molecule type" value="Genomic_DNA"/>
</dbReference>
<gene>
    <name evidence="1" type="ordered locus">OCU_13060</name>
</gene>
<accession>H8IHV1</accession>
<dbReference type="HOGENOM" id="CLU_117209_0_0_11"/>
<dbReference type="eggNOG" id="COG2842">
    <property type="taxonomic scope" value="Bacteria"/>
</dbReference>
<reference evidence="1 2" key="1">
    <citation type="journal article" date="2012" name="J. Bacteriol.">
        <title>Complete genome sequence of Mycobacterium intracellulare strain ATCC 13950T.</title>
        <authorList>
            <person name="Kim B.J."/>
            <person name="Choi B.S."/>
            <person name="Lim J.S."/>
            <person name="Choi I.Y."/>
            <person name="Lee J.H."/>
            <person name="Chun J."/>
            <person name="Kook Y.H."/>
            <person name="Kim B.J."/>
        </authorList>
    </citation>
    <scope>NUCLEOTIDE SEQUENCE [LARGE SCALE GENOMIC DNA]</scope>
    <source>
        <strain evidence="2">ATCC 13950 / DSM 43223 / JCM 6384 / NCTC 13025 / 3600</strain>
    </source>
</reference>
<protein>
    <submittedName>
        <fullName evidence="1">Uncharacterized protein</fullName>
    </submittedName>
</protein>
<sequence length="175" mass="19810">MEISNHFKYVSNEFPVTLLFIGIGLGDRGVLMEDLCCSLEGAGYGDIVLEQTARRTTMLEMRPYGLQNDKERCQWNALLATVEQRLVLGAKHQGMLVEDLSEYLYERSTGHIGSLMELIRRGCARAVRTGTETLNRKMLDSFRIDSAAEKARKELAAAFRTRRLRARSARPPRVS</sequence>
<evidence type="ECO:0000313" key="2">
    <source>
        <dbReference type="Proteomes" id="UP000008004"/>
    </source>
</evidence>
<dbReference type="KEGG" id="mia:OCU_13060"/>
<dbReference type="PATRIC" id="fig|487521.10.peg.1311"/>
<name>H8IHV1_MYCIA</name>